<dbReference type="RefSeq" id="WP_115407221.1">
    <property type="nucleotide sequence ID" value="NZ_UGYV01000004.1"/>
</dbReference>
<protein>
    <submittedName>
        <fullName evidence="1">Uncharacterized protein</fullName>
    </submittedName>
</protein>
<evidence type="ECO:0000313" key="1">
    <source>
        <dbReference type="EMBL" id="SUJ07931.1"/>
    </source>
</evidence>
<organism evidence="1 2">
    <name type="scientific">Shewanella morhuae</name>
    <dbReference type="NCBI Taxonomy" id="365591"/>
    <lineage>
        <taxon>Bacteria</taxon>
        <taxon>Pseudomonadati</taxon>
        <taxon>Pseudomonadota</taxon>
        <taxon>Gammaproteobacteria</taxon>
        <taxon>Alteromonadales</taxon>
        <taxon>Shewanellaceae</taxon>
        <taxon>Shewanella</taxon>
    </lineage>
</organism>
<reference evidence="1 2" key="1">
    <citation type="submission" date="2018-06" db="EMBL/GenBank/DDBJ databases">
        <authorList>
            <consortium name="Pathogen Informatics"/>
            <person name="Doyle S."/>
        </authorList>
    </citation>
    <scope>NUCLEOTIDE SEQUENCE [LARGE SCALE GENOMIC DNA]</scope>
    <source>
        <strain evidence="1 2">NCTC10736</strain>
    </source>
</reference>
<name>A0A380BXY1_9GAMM</name>
<gene>
    <name evidence="1" type="ORF">NCTC10736_03888</name>
</gene>
<accession>A0A380BXY1</accession>
<proteinExistence type="predicted"/>
<dbReference type="EMBL" id="UGYV01000004">
    <property type="protein sequence ID" value="SUJ07931.1"/>
    <property type="molecule type" value="Genomic_DNA"/>
</dbReference>
<sequence length="175" mass="20888">MSDSHSLAFQTFDNDQYNQFIIDNVVDHDGYKTQEKCPDCGKDATRHCFEACHSGSVNQHYTLNCDHCGFHSCDQDVCRKCEYPFDDNKSYNEVIMYQRDLESLALIALDNLNIEDNKVFDDIKKMLYQEQHEIDFSRFYFTDSLTHRFNFMSYLLIEIMDRRFDLWLDELDDTF</sequence>
<evidence type="ECO:0000313" key="2">
    <source>
        <dbReference type="Proteomes" id="UP000255061"/>
    </source>
</evidence>
<dbReference type="AlphaFoldDB" id="A0A380BXY1"/>
<dbReference type="Proteomes" id="UP000255061">
    <property type="component" value="Unassembled WGS sequence"/>
</dbReference>